<dbReference type="Proteomes" id="UP000028525">
    <property type="component" value="Unassembled WGS sequence"/>
</dbReference>
<protein>
    <submittedName>
        <fullName evidence="9">Sugar ABC transporter permease</fullName>
    </submittedName>
</protein>
<dbReference type="PROSITE" id="PS50928">
    <property type="entry name" value="ABC_TM1"/>
    <property type="match status" value="1"/>
</dbReference>
<name>A0A084JK63_9FIRM</name>
<dbReference type="InterPro" id="IPR000515">
    <property type="entry name" value="MetI-like"/>
</dbReference>
<evidence type="ECO:0000313" key="10">
    <source>
        <dbReference type="Proteomes" id="UP000028525"/>
    </source>
</evidence>
<dbReference type="Gene3D" id="1.10.3720.10">
    <property type="entry name" value="MetI-like"/>
    <property type="match status" value="1"/>
</dbReference>
<evidence type="ECO:0000256" key="6">
    <source>
        <dbReference type="ARBA" id="ARBA00023136"/>
    </source>
</evidence>
<feature type="transmembrane region" description="Helical" evidence="7">
    <location>
        <begin position="250"/>
        <end position="272"/>
    </location>
</feature>
<feature type="transmembrane region" description="Helical" evidence="7">
    <location>
        <begin position="82"/>
        <end position="104"/>
    </location>
</feature>
<dbReference type="GO" id="GO:0055085">
    <property type="term" value="P:transmembrane transport"/>
    <property type="evidence" value="ECO:0007669"/>
    <property type="project" value="InterPro"/>
</dbReference>
<comment type="similarity">
    <text evidence="7">Belongs to the binding-protein-dependent transport system permease family.</text>
</comment>
<feature type="transmembrane region" description="Helical" evidence="7">
    <location>
        <begin position="147"/>
        <end position="170"/>
    </location>
</feature>
<dbReference type="InterPro" id="IPR035906">
    <property type="entry name" value="MetI-like_sf"/>
</dbReference>
<dbReference type="AlphaFoldDB" id="A0A084JK63"/>
<comment type="subcellular location">
    <subcellularLocation>
        <location evidence="1 7">Cell membrane</location>
        <topology evidence="1 7">Multi-pass membrane protein</topology>
    </subcellularLocation>
</comment>
<dbReference type="CDD" id="cd06261">
    <property type="entry name" value="TM_PBP2"/>
    <property type="match status" value="1"/>
</dbReference>
<keyword evidence="5 7" id="KW-1133">Transmembrane helix</keyword>
<evidence type="ECO:0000256" key="4">
    <source>
        <dbReference type="ARBA" id="ARBA00022692"/>
    </source>
</evidence>
<accession>A0A084JK63</accession>
<feature type="domain" description="ABC transmembrane type-1" evidence="8">
    <location>
        <begin position="78"/>
        <end position="273"/>
    </location>
</feature>
<keyword evidence="2 7" id="KW-0813">Transport</keyword>
<dbReference type="STRING" id="29354.IO98_15340"/>
<keyword evidence="10" id="KW-1185">Reference proteome</keyword>
<keyword evidence="6 7" id="KW-0472">Membrane</keyword>
<feature type="transmembrane region" description="Helical" evidence="7">
    <location>
        <begin position="113"/>
        <end position="135"/>
    </location>
</feature>
<dbReference type="PANTHER" id="PTHR43744:SF12">
    <property type="entry name" value="ABC TRANSPORTER PERMEASE PROTEIN MG189-RELATED"/>
    <property type="match status" value="1"/>
</dbReference>
<dbReference type="SUPFAM" id="SSF161098">
    <property type="entry name" value="MetI-like"/>
    <property type="match status" value="1"/>
</dbReference>
<sequence length="288" mass="32025">MEKTHTVYSKKTKAMRSLLFLLLLVISLITLYPVIYIILGSFKANNELLLGGTDILPKTFIFDNYKQAWQKANFAVYTVNSLMISLGVMGLSILTTTMAGYVFARKKFKGKELLYSIFVAFMFVNVGSVSLRPLFELAVKVKMNTSLLSIILISTGMGQATYIFLVRGFMNTISKELDEAAKLDGCTFFQIYYKIILPLLKPVIATIGLLSFRTGWNEYIMPLVFTMSNDKLRPLTVGVVMLKNSGDGTAAWNLMFAGSTISIIPIIVIYMCTSRYFMSGLTAGAVKG</sequence>
<feature type="transmembrane region" description="Helical" evidence="7">
    <location>
        <begin position="191"/>
        <end position="212"/>
    </location>
</feature>
<dbReference type="PANTHER" id="PTHR43744">
    <property type="entry name" value="ABC TRANSPORTER PERMEASE PROTEIN MG189-RELATED-RELATED"/>
    <property type="match status" value="1"/>
</dbReference>
<dbReference type="GO" id="GO:0005886">
    <property type="term" value="C:plasma membrane"/>
    <property type="evidence" value="ECO:0007669"/>
    <property type="project" value="UniProtKB-SubCell"/>
</dbReference>
<evidence type="ECO:0000256" key="7">
    <source>
        <dbReference type="RuleBase" id="RU363032"/>
    </source>
</evidence>
<reference evidence="9 10" key="1">
    <citation type="submission" date="2014-07" db="EMBL/GenBank/DDBJ databases">
        <title>Draft genome of Clostridium celerecrescens 152B isolated from sediments associated with methane hydrate from Krishna Godavari basin.</title>
        <authorList>
            <person name="Honkalas V.S."/>
            <person name="Dabir A.P."/>
            <person name="Arora P."/>
            <person name="Dhakephalkar P.K."/>
        </authorList>
    </citation>
    <scope>NUCLEOTIDE SEQUENCE [LARGE SCALE GENOMIC DNA]</scope>
    <source>
        <strain evidence="9 10">152B</strain>
    </source>
</reference>
<evidence type="ECO:0000259" key="8">
    <source>
        <dbReference type="PROSITE" id="PS50928"/>
    </source>
</evidence>
<dbReference type="Pfam" id="PF00528">
    <property type="entry name" value="BPD_transp_1"/>
    <property type="match status" value="1"/>
</dbReference>
<gene>
    <name evidence="9" type="ORF">IO98_15340</name>
</gene>
<proteinExistence type="inferred from homology"/>
<evidence type="ECO:0000256" key="1">
    <source>
        <dbReference type="ARBA" id="ARBA00004651"/>
    </source>
</evidence>
<keyword evidence="4 7" id="KW-0812">Transmembrane</keyword>
<dbReference type="EMBL" id="JPME01000018">
    <property type="protein sequence ID" value="KEZ89347.1"/>
    <property type="molecule type" value="Genomic_DNA"/>
</dbReference>
<evidence type="ECO:0000256" key="3">
    <source>
        <dbReference type="ARBA" id="ARBA00022475"/>
    </source>
</evidence>
<organism evidence="9 10">
    <name type="scientific">Lacrimispora celerecrescens</name>
    <dbReference type="NCBI Taxonomy" id="29354"/>
    <lineage>
        <taxon>Bacteria</taxon>
        <taxon>Bacillati</taxon>
        <taxon>Bacillota</taxon>
        <taxon>Clostridia</taxon>
        <taxon>Lachnospirales</taxon>
        <taxon>Lachnospiraceae</taxon>
        <taxon>Lacrimispora</taxon>
    </lineage>
</organism>
<keyword evidence="3" id="KW-1003">Cell membrane</keyword>
<comment type="caution">
    <text evidence="9">The sequence shown here is derived from an EMBL/GenBank/DDBJ whole genome shotgun (WGS) entry which is preliminary data.</text>
</comment>
<dbReference type="RefSeq" id="WP_195841140.1">
    <property type="nucleotide sequence ID" value="NZ_JPME01000018.1"/>
</dbReference>
<feature type="transmembrane region" description="Helical" evidence="7">
    <location>
        <begin position="18"/>
        <end position="39"/>
    </location>
</feature>
<evidence type="ECO:0000313" key="9">
    <source>
        <dbReference type="EMBL" id="KEZ89347.1"/>
    </source>
</evidence>
<evidence type="ECO:0000256" key="2">
    <source>
        <dbReference type="ARBA" id="ARBA00022448"/>
    </source>
</evidence>
<evidence type="ECO:0000256" key="5">
    <source>
        <dbReference type="ARBA" id="ARBA00022989"/>
    </source>
</evidence>